<evidence type="ECO:0000256" key="2">
    <source>
        <dbReference type="SAM" id="Phobius"/>
    </source>
</evidence>
<dbReference type="GeneID" id="54282987"/>
<evidence type="ECO:0000313" key="3">
    <source>
        <dbReference type="EMBL" id="KAF2020550.1"/>
    </source>
</evidence>
<evidence type="ECO:0000256" key="1">
    <source>
        <dbReference type="SAM" id="MobiDB-lite"/>
    </source>
</evidence>
<keyword evidence="4" id="KW-1185">Reference proteome</keyword>
<dbReference type="OrthoDB" id="3794713at2759"/>
<sequence length="295" mass="31604">MSTRGYTNATCDTPLDLYPNATILQQIHDCQAAANTSFCWPPNGSRICTPASEVRWFWPIEYFDTENESKVAIQDDLSSAFLFLRENTGNRTTSFTEYGFDYKAVPIPGKPYEKVVKIYMIERRFKGQNATTNAFNYEIHDAQTVTLVKSAEWTSTRTSGRLSGSTSTSSASSGGGGGNSLSGGKVAAIVVPIVLVATVILFFCCCKACCCGPAKNRSKTKPEQDAEAAAAGLQNAAAAMRQQGPSPGTAYTRDAPLVGTGPGQIATLDPAVNNPRRQSTDAVPTYDAPPPKYVP</sequence>
<feature type="transmembrane region" description="Helical" evidence="2">
    <location>
        <begin position="186"/>
        <end position="203"/>
    </location>
</feature>
<feature type="region of interest" description="Disordered" evidence="1">
    <location>
        <begin position="157"/>
        <end position="178"/>
    </location>
</feature>
<accession>A0A6A5Y6X2</accession>
<dbReference type="EMBL" id="ML978066">
    <property type="protein sequence ID" value="KAF2020550.1"/>
    <property type="molecule type" value="Genomic_DNA"/>
</dbReference>
<proteinExistence type="predicted"/>
<evidence type="ECO:0000313" key="4">
    <source>
        <dbReference type="Proteomes" id="UP000799778"/>
    </source>
</evidence>
<name>A0A6A5Y6X2_9PLEO</name>
<reference evidence="3" key="1">
    <citation type="journal article" date="2020" name="Stud. Mycol.">
        <title>101 Dothideomycetes genomes: a test case for predicting lifestyles and emergence of pathogens.</title>
        <authorList>
            <person name="Haridas S."/>
            <person name="Albert R."/>
            <person name="Binder M."/>
            <person name="Bloem J."/>
            <person name="Labutti K."/>
            <person name="Salamov A."/>
            <person name="Andreopoulos B."/>
            <person name="Baker S."/>
            <person name="Barry K."/>
            <person name="Bills G."/>
            <person name="Bluhm B."/>
            <person name="Cannon C."/>
            <person name="Castanera R."/>
            <person name="Culley D."/>
            <person name="Daum C."/>
            <person name="Ezra D."/>
            <person name="Gonzalez J."/>
            <person name="Henrissat B."/>
            <person name="Kuo A."/>
            <person name="Liang C."/>
            <person name="Lipzen A."/>
            <person name="Lutzoni F."/>
            <person name="Magnuson J."/>
            <person name="Mondo S."/>
            <person name="Nolan M."/>
            <person name="Ohm R."/>
            <person name="Pangilinan J."/>
            <person name="Park H.-J."/>
            <person name="Ramirez L."/>
            <person name="Alfaro M."/>
            <person name="Sun H."/>
            <person name="Tritt A."/>
            <person name="Yoshinaga Y."/>
            <person name="Zwiers L.-H."/>
            <person name="Turgeon B."/>
            <person name="Goodwin S."/>
            <person name="Spatafora J."/>
            <person name="Crous P."/>
            <person name="Grigoriev I."/>
        </authorList>
    </citation>
    <scope>NUCLEOTIDE SEQUENCE</scope>
    <source>
        <strain evidence="3">CBS 175.79</strain>
    </source>
</reference>
<keyword evidence="2" id="KW-0472">Membrane</keyword>
<protein>
    <submittedName>
        <fullName evidence="3">Uncharacterized protein</fullName>
    </submittedName>
</protein>
<organism evidence="3 4">
    <name type="scientific">Aaosphaeria arxii CBS 175.79</name>
    <dbReference type="NCBI Taxonomy" id="1450172"/>
    <lineage>
        <taxon>Eukaryota</taxon>
        <taxon>Fungi</taxon>
        <taxon>Dikarya</taxon>
        <taxon>Ascomycota</taxon>
        <taxon>Pezizomycotina</taxon>
        <taxon>Dothideomycetes</taxon>
        <taxon>Pleosporomycetidae</taxon>
        <taxon>Pleosporales</taxon>
        <taxon>Pleosporales incertae sedis</taxon>
        <taxon>Aaosphaeria</taxon>
    </lineage>
</organism>
<dbReference type="AlphaFoldDB" id="A0A6A5Y6X2"/>
<keyword evidence="2" id="KW-1133">Transmembrane helix</keyword>
<keyword evidence="2" id="KW-0812">Transmembrane</keyword>
<feature type="compositionally biased region" description="Low complexity" evidence="1">
    <location>
        <begin position="157"/>
        <end position="172"/>
    </location>
</feature>
<dbReference type="Proteomes" id="UP000799778">
    <property type="component" value="Unassembled WGS sequence"/>
</dbReference>
<feature type="region of interest" description="Disordered" evidence="1">
    <location>
        <begin position="236"/>
        <end position="295"/>
    </location>
</feature>
<gene>
    <name evidence="3" type="ORF">BU24DRAFT_403653</name>
</gene>
<dbReference type="RefSeq" id="XP_033388889.1">
    <property type="nucleotide sequence ID" value="XM_033525590.1"/>
</dbReference>